<dbReference type="InterPro" id="IPR006684">
    <property type="entry name" value="YbgC/YbaW"/>
</dbReference>
<feature type="region of interest" description="Disordered" evidence="3">
    <location>
        <begin position="1"/>
        <end position="24"/>
    </location>
</feature>
<protein>
    <submittedName>
        <fullName evidence="4">Acyl-CoA thioesterase</fullName>
    </submittedName>
</protein>
<dbReference type="NCBIfam" id="TIGR00051">
    <property type="entry name" value="YbgC/FadM family acyl-CoA thioesterase"/>
    <property type="match status" value="1"/>
</dbReference>
<gene>
    <name evidence="4" type="ORF">HC031_09110</name>
</gene>
<accession>A0ABX0XV14</accession>
<dbReference type="EMBL" id="JAATVY010000004">
    <property type="protein sequence ID" value="NJC69876.1"/>
    <property type="molecule type" value="Genomic_DNA"/>
</dbReference>
<evidence type="ECO:0000256" key="3">
    <source>
        <dbReference type="SAM" id="MobiDB-lite"/>
    </source>
</evidence>
<sequence length="167" mass="18340">MARAAGNSRPGPAPSGPVRQASQHGPLVIHEHRVRYHETDAQGFLFNSRYLELADVAMTEFFRDLGWTYPQLNEIGVDPSVVAAQLTFQRPIRFDQVVQVHVQCTRVGRSSFTLETTYSTDEHVAARAEITYVNVTAASARSRPLPEAIAHLLGSVGSPHNEPGDPP</sequence>
<dbReference type="InterPro" id="IPR050563">
    <property type="entry name" value="4-hydroxybenzoyl-CoA_TE"/>
</dbReference>
<dbReference type="Pfam" id="PF13279">
    <property type="entry name" value="4HBT_2"/>
    <property type="match status" value="1"/>
</dbReference>
<evidence type="ECO:0000256" key="2">
    <source>
        <dbReference type="ARBA" id="ARBA00022801"/>
    </source>
</evidence>
<evidence type="ECO:0000313" key="4">
    <source>
        <dbReference type="EMBL" id="NJC69876.1"/>
    </source>
</evidence>
<proteinExistence type="inferred from homology"/>
<dbReference type="PANTHER" id="PTHR31793">
    <property type="entry name" value="4-HYDROXYBENZOYL-COA THIOESTERASE FAMILY MEMBER"/>
    <property type="match status" value="1"/>
</dbReference>
<reference evidence="4 5" key="1">
    <citation type="submission" date="2020-03" db="EMBL/GenBank/DDBJ databases">
        <title>WGS of the type strain of Planosporangium spp.</title>
        <authorList>
            <person name="Thawai C."/>
        </authorList>
    </citation>
    <scope>NUCLEOTIDE SEQUENCE [LARGE SCALE GENOMIC DNA]</scope>
    <source>
        <strain evidence="4 5">TBRC 5610</strain>
    </source>
</reference>
<dbReference type="Proteomes" id="UP000722989">
    <property type="component" value="Unassembled WGS sequence"/>
</dbReference>
<dbReference type="SUPFAM" id="SSF54637">
    <property type="entry name" value="Thioesterase/thiol ester dehydrase-isomerase"/>
    <property type="match status" value="1"/>
</dbReference>
<dbReference type="CDD" id="cd00586">
    <property type="entry name" value="4HBT"/>
    <property type="match status" value="1"/>
</dbReference>
<name>A0ABX0XV14_9ACTN</name>
<evidence type="ECO:0000313" key="5">
    <source>
        <dbReference type="Proteomes" id="UP000722989"/>
    </source>
</evidence>
<comment type="caution">
    <text evidence="4">The sequence shown here is derived from an EMBL/GenBank/DDBJ whole genome shotgun (WGS) entry which is preliminary data.</text>
</comment>
<dbReference type="PANTHER" id="PTHR31793:SF27">
    <property type="entry name" value="NOVEL THIOESTERASE SUPERFAMILY DOMAIN AND SAPOSIN A-TYPE DOMAIN CONTAINING PROTEIN (0610012H03RIK)"/>
    <property type="match status" value="1"/>
</dbReference>
<dbReference type="InterPro" id="IPR029069">
    <property type="entry name" value="HotDog_dom_sf"/>
</dbReference>
<keyword evidence="5" id="KW-1185">Reference proteome</keyword>
<organism evidence="4 5">
    <name type="scientific">Planosporangium thailandense</name>
    <dbReference type="NCBI Taxonomy" id="765197"/>
    <lineage>
        <taxon>Bacteria</taxon>
        <taxon>Bacillati</taxon>
        <taxon>Actinomycetota</taxon>
        <taxon>Actinomycetes</taxon>
        <taxon>Micromonosporales</taxon>
        <taxon>Micromonosporaceae</taxon>
        <taxon>Planosporangium</taxon>
    </lineage>
</organism>
<keyword evidence="2" id="KW-0378">Hydrolase</keyword>
<comment type="similarity">
    <text evidence="1">Belongs to the 4-hydroxybenzoyl-CoA thioesterase family.</text>
</comment>
<dbReference type="Gene3D" id="3.10.129.10">
    <property type="entry name" value="Hotdog Thioesterase"/>
    <property type="match status" value="1"/>
</dbReference>
<evidence type="ECO:0000256" key="1">
    <source>
        <dbReference type="ARBA" id="ARBA00005953"/>
    </source>
</evidence>